<dbReference type="EMBL" id="JARKHS020022777">
    <property type="protein sequence ID" value="KAK8769302.1"/>
    <property type="molecule type" value="Genomic_DNA"/>
</dbReference>
<sequence length="76" mass="8292">MLSTVVDEVPQGVQGPLKFRSMVSRFTPSSKMTASQTLRRSSFEFWRPAKGSLCSLSPAHSSSQVLKRALGTSNDC</sequence>
<organism evidence="1 2">
    <name type="scientific">Amblyomma americanum</name>
    <name type="common">Lone star tick</name>
    <dbReference type="NCBI Taxonomy" id="6943"/>
    <lineage>
        <taxon>Eukaryota</taxon>
        <taxon>Metazoa</taxon>
        <taxon>Ecdysozoa</taxon>
        <taxon>Arthropoda</taxon>
        <taxon>Chelicerata</taxon>
        <taxon>Arachnida</taxon>
        <taxon>Acari</taxon>
        <taxon>Parasitiformes</taxon>
        <taxon>Ixodida</taxon>
        <taxon>Ixodoidea</taxon>
        <taxon>Ixodidae</taxon>
        <taxon>Amblyomminae</taxon>
        <taxon>Amblyomma</taxon>
    </lineage>
</organism>
<gene>
    <name evidence="1" type="ORF">V5799_014236</name>
</gene>
<accession>A0AAQ4E3U9</accession>
<comment type="caution">
    <text evidence="1">The sequence shown here is derived from an EMBL/GenBank/DDBJ whole genome shotgun (WGS) entry which is preliminary data.</text>
</comment>
<protein>
    <submittedName>
        <fullName evidence="1">Uncharacterized protein</fullName>
    </submittedName>
</protein>
<proteinExistence type="predicted"/>
<dbReference type="Proteomes" id="UP001321473">
    <property type="component" value="Unassembled WGS sequence"/>
</dbReference>
<name>A0AAQ4E3U9_AMBAM</name>
<evidence type="ECO:0000313" key="1">
    <source>
        <dbReference type="EMBL" id="KAK8769302.1"/>
    </source>
</evidence>
<reference evidence="1 2" key="1">
    <citation type="journal article" date="2023" name="Arcadia Sci">
        <title>De novo assembly of a long-read Amblyomma americanum tick genome.</title>
        <authorList>
            <person name="Chou S."/>
            <person name="Poskanzer K.E."/>
            <person name="Rollins M."/>
            <person name="Thuy-Boun P.S."/>
        </authorList>
    </citation>
    <scope>NUCLEOTIDE SEQUENCE [LARGE SCALE GENOMIC DNA]</scope>
    <source>
        <strain evidence="1">F_SG_1</strain>
        <tissue evidence="1">Salivary glands</tissue>
    </source>
</reference>
<keyword evidence="2" id="KW-1185">Reference proteome</keyword>
<dbReference type="AlphaFoldDB" id="A0AAQ4E3U9"/>
<evidence type="ECO:0000313" key="2">
    <source>
        <dbReference type="Proteomes" id="UP001321473"/>
    </source>
</evidence>